<evidence type="ECO:0000313" key="2">
    <source>
        <dbReference type="EMBL" id="AIU93449.1"/>
    </source>
</evidence>
<geneLocation type="plasmid" evidence="2">
    <name>pNSL1</name>
</geneLocation>
<dbReference type="EMBL" id="KJ605395">
    <property type="protein sequence ID" value="AIU93449.1"/>
    <property type="molecule type" value="Genomic_DNA"/>
</dbReference>
<dbReference type="AlphaFoldDB" id="A0A097SPJ7"/>
<keyword evidence="1" id="KW-0812">Transmembrane</keyword>
<protein>
    <submittedName>
        <fullName evidence="2">Uncharacterized protein</fullName>
    </submittedName>
</protein>
<organism evidence="2">
    <name type="scientific">Rhodococcus sp. NS1</name>
    <dbReference type="NCBI Taxonomy" id="402236"/>
    <lineage>
        <taxon>Bacteria</taxon>
        <taxon>Bacillati</taxon>
        <taxon>Actinomycetota</taxon>
        <taxon>Actinomycetes</taxon>
        <taxon>Mycobacteriales</taxon>
        <taxon>Nocardiaceae</taxon>
        <taxon>Rhodococcus</taxon>
    </lineage>
</organism>
<keyword evidence="1" id="KW-1133">Transmembrane helix</keyword>
<gene>
    <name evidence="2" type="ORF">LRS1606.15</name>
</gene>
<evidence type="ECO:0000256" key="1">
    <source>
        <dbReference type="SAM" id="Phobius"/>
    </source>
</evidence>
<keyword evidence="2" id="KW-0614">Plasmid</keyword>
<name>A0A097SPJ7_9NOCA</name>
<proteinExistence type="predicted"/>
<reference evidence="2" key="1">
    <citation type="submission" date="2014-03" db="EMBL/GenBank/DDBJ databases">
        <authorList>
            <person name="Zhang G."/>
            <person name="Zhu L."/>
            <person name="Fang P."/>
        </authorList>
    </citation>
    <scope>NUCLEOTIDE SEQUENCE</scope>
    <source>
        <strain evidence="2">NS1</strain>
        <plasmid evidence="2">pNSL1</plasmid>
    </source>
</reference>
<accession>A0A097SPJ7</accession>
<feature type="transmembrane region" description="Helical" evidence="1">
    <location>
        <begin position="62"/>
        <end position="86"/>
    </location>
</feature>
<sequence length="89" mass="9190">MPEPPAKADGFAAHDVRWRPLLLGTLCGAVAMFAFSPVHVAAIGSALTLLGIAEFSWHSRRLGADLASAGLGVLAPSMVPTLQLLLASL</sequence>
<keyword evidence="1" id="KW-0472">Membrane</keyword>
<feature type="transmembrane region" description="Helical" evidence="1">
    <location>
        <begin position="20"/>
        <end position="50"/>
    </location>
</feature>